<gene>
    <name evidence="1" type="ORF">MNBD_ALPHA03-975</name>
</gene>
<dbReference type="AlphaFoldDB" id="A0A3B1AZA1"/>
<organism evidence="1">
    <name type="scientific">hydrothermal vent metagenome</name>
    <dbReference type="NCBI Taxonomy" id="652676"/>
    <lineage>
        <taxon>unclassified sequences</taxon>
        <taxon>metagenomes</taxon>
        <taxon>ecological metagenomes</taxon>
    </lineage>
</organism>
<evidence type="ECO:0008006" key="2">
    <source>
        <dbReference type="Google" id="ProtNLM"/>
    </source>
</evidence>
<accession>A0A3B1AZA1</accession>
<sequence>FKLNHKQALAAAVISLSAFVITPPAIAENFGLSLKASTLGAGIELSAGLAENLNVRVGANYFKFAKTLEEDGTNYDFDLKLNSFTALVDWHVFSGGFRITGGGVLDKNSLEGVAQVSDFYDIGNQTFSQAEVGTLNGLINFRNISPYVGIGWGNMVSGDSNWVFTADLGVIFTGTPRVDLNSVGGTLSNNAVFLAEIAREEQNVANDLDFFKFYPVVSIGMSYRF</sequence>
<reference evidence="1" key="1">
    <citation type="submission" date="2018-06" db="EMBL/GenBank/DDBJ databases">
        <authorList>
            <person name="Zhirakovskaya E."/>
        </authorList>
    </citation>
    <scope>NUCLEOTIDE SEQUENCE</scope>
</reference>
<name>A0A3B1AZA1_9ZZZZ</name>
<proteinExistence type="predicted"/>
<evidence type="ECO:0000313" key="1">
    <source>
        <dbReference type="EMBL" id="VAX04568.1"/>
    </source>
</evidence>
<protein>
    <recommendedName>
        <fullName evidence="2">Outer membrane protein beta-barrel domain-containing protein</fullName>
    </recommendedName>
</protein>
<feature type="non-terminal residue" evidence="1">
    <location>
        <position position="1"/>
    </location>
</feature>
<dbReference type="Gene3D" id="2.40.160.170">
    <property type="match status" value="1"/>
</dbReference>
<dbReference type="EMBL" id="UOFW01000098">
    <property type="protein sequence ID" value="VAX04568.1"/>
    <property type="molecule type" value="Genomic_DNA"/>
</dbReference>